<sequence>MQAPLSTRKSNSGILDAAKRPLETVKAGVLNSQRSLYALGSDAVTESNASQVLNARKRVRSLQFADDENQRPDRLRLNSLGKENEKITIPSREDLRSNKKGAELLASPSFRERNGSSGTFGRKASRRQGRGGLATKKSLNLSISSQSQWSRSRDTSPSRNSDPETQWTTPRSTFYTRYNSSSSSRVAFRDLVTPSPTFTFGVPSTPPSRSSDRHSRTSDMFFNHTETPPPLPPLNHPAFNFPSRPLEPSSERKSRDKPINQPRPARSLPSVKPDKRASSTPPSKKARREAKSSLRSEADTHQAKGKEPQRRGHMRSESKGSIASSRRSSAEFSAKRASLLGVANEADEPWEVKVSRELLRLSLEQNTVEGELNDMHLHAADLSVTGHGVKEARREVLARHSPFKVSIITRPTSDFLPPLQARTQHRPSVVRAPGPQQQLKFPSIDSRPATSMSDADIVNGSRQDNVKGTGRSTSRRAGNSSSKHAQRTPSPPPPKLGTAAPSSQNNLLVPPSLSFTAPTPEASPISPPRRIHVKSSPTPPTNSPTPLTPPPIQKSRSASAKRKADEAGVDASTPPKEPREYRATFAPEPRTHRASAASSSHAPTSFHRNKRARISLSSEHSQHSSRTPYGSLIGDSPNAKSTGSWSSRGSLNPAHYYQSSRPPSTRDAQGTVNSHTPRRSASRRSISNHSIPISAYMSPHAPSVTPSGTFHMRDPRKPARIQDTPWSLSLPVEVEAGEGRWSFNGWVDRGGSPLHAWLFFIGFIIFPLWWLAGFVIPIPRTRRLEGGDEEKGVILDDPQVEHDYKSWRRRCRIMGGIAFVTYIPFIILIAVFV</sequence>
<feature type="region of interest" description="Disordered" evidence="1">
    <location>
        <begin position="414"/>
        <end position="721"/>
    </location>
</feature>
<dbReference type="InParanoid" id="D6RPA6"/>
<feature type="region of interest" description="Disordered" evidence="1">
    <location>
        <begin position="78"/>
        <end position="180"/>
    </location>
</feature>
<feature type="compositionally biased region" description="Basic and acidic residues" evidence="1">
    <location>
        <begin position="249"/>
        <end position="258"/>
    </location>
</feature>
<feature type="compositionally biased region" description="Polar residues" evidence="1">
    <location>
        <begin position="500"/>
        <end position="517"/>
    </location>
</feature>
<evidence type="ECO:0000313" key="4">
    <source>
        <dbReference type="Proteomes" id="UP000001861"/>
    </source>
</evidence>
<gene>
    <name evidence="3" type="ORF">CC1G_14974</name>
</gene>
<feature type="compositionally biased region" description="Basic and acidic residues" evidence="1">
    <location>
        <begin position="78"/>
        <end position="102"/>
    </location>
</feature>
<protein>
    <submittedName>
        <fullName evidence="3">Uncharacterized protein</fullName>
    </submittedName>
</protein>
<proteinExistence type="predicted"/>
<feature type="compositionally biased region" description="Low complexity" evidence="1">
    <location>
        <begin position="138"/>
        <end position="150"/>
    </location>
</feature>
<name>D6RPA6_COPC7</name>
<dbReference type="eggNOG" id="ENOG502SNIB">
    <property type="taxonomic scope" value="Eukaryota"/>
</dbReference>
<dbReference type="OrthoDB" id="3266087at2759"/>
<feature type="compositionally biased region" description="Polar residues" evidence="1">
    <location>
        <begin position="657"/>
        <end position="675"/>
    </location>
</feature>
<feature type="transmembrane region" description="Helical" evidence="2">
    <location>
        <begin position="754"/>
        <end position="776"/>
    </location>
</feature>
<dbReference type="AlphaFoldDB" id="D6RPA6"/>
<feature type="compositionally biased region" description="Low complexity" evidence="1">
    <location>
        <begin position="594"/>
        <end position="605"/>
    </location>
</feature>
<feature type="compositionally biased region" description="Polar residues" evidence="1">
    <location>
        <begin position="470"/>
        <end position="483"/>
    </location>
</feature>
<feature type="compositionally biased region" description="Pro residues" evidence="1">
    <location>
        <begin position="537"/>
        <end position="552"/>
    </location>
</feature>
<dbReference type="VEuPathDB" id="FungiDB:CC1G_14974"/>
<feature type="compositionally biased region" description="Polar residues" evidence="1">
    <location>
        <begin position="638"/>
        <end position="650"/>
    </location>
</feature>
<keyword evidence="2" id="KW-0812">Transmembrane</keyword>
<reference evidence="3 4" key="1">
    <citation type="journal article" date="2010" name="Proc. Natl. Acad. Sci. U.S.A.">
        <title>Insights into evolution of multicellular fungi from the assembled chromosomes of the mushroom Coprinopsis cinerea (Coprinus cinereus).</title>
        <authorList>
            <person name="Stajich J.E."/>
            <person name="Wilke S.K."/>
            <person name="Ahren D."/>
            <person name="Au C.H."/>
            <person name="Birren B.W."/>
            <person name="Borodovsky M."/>
            <person name="Burns C."/>
            <person name="Canback B."/>
            <person name="Casselton L.A."/>
            <person name="Cheng C.K."/>
            <person name="Deng J."/>
            <person name="Dietrich F.S."/>
            <person name="Fargo D.C."/>
            <person name="Farman M.L."/>
            <person name="Gathman A.C."/>
            <person name="Goldberg J."/>
            <person name="Guigo R."/>
            <person name="Hoegger P.J."/>
            <person name="Hooker J.B."/>
            <person name="Huggins A."/>
            <person name="James T.Y."/>
            <person name="Kamada T."/>
            <person name="Kilaru S."/>
            <person name="Kodira C."/>
            <person name="Kues U."/>
            <person name="Kupfer D."/>
            <person name="Kwan H.S."/>
            <person name="Lomsadze A."/>
            <person name="Li W."/>
            <person name="Lilly W.W."/>
            <person name="Ma L.J."/>
            <person name="Mackey A.J."/>
            <person name="Manning G."/>
            <person name="Martin F."/>
            <person name="Muraguchi H."/>
            <person name="Natvig D.O."/>
            <person name="Palmerini H."/>
            <person name="Ramesh M.A."/>
            <person name="Rehmeyer C.J."/>
            <person name="Roe B.A."/>
            <person name="Shenoy N."/>
            <person name="Stanke M."/>
            <person name="Ter-Hovhannisyan V."/>
            <person name="Tunlid A."/>
            <person name="Velagapudi R."/>
            <person name="Vision T.J."/>
            <person name="Zeng Q."/>
            <person name="Zolan M.E."/>
            <person name="Pukkila P.J."/>
        </authorList>
    </citation>
    <scope>NUCLEOTIDE SEQUENCE [LARGE SCALE GENOMIC DNA]</scope>
    <source>
        <strain evidence="4">Okayama-7 / 130 / ATCC MYA-4618 / FGSC 9003</strain>
    </source>
</reference>
<dbReference type="Proteomes" id="UP000001861">
    <property type="component" value="Unassembled WGS sequence"/>
</dbReference>
<dbReference type="KEGG" id="cci:CC1G_14974"/>
<feature type="transmembrane region" description="Helical" evidence="2">
    <location>
        <begin position="813"/>
        <end position="832"/>
    </location>
</feature>
<feature type="compositionally biased region" description="Basic and acidic residues" evidence="1">
    <location>
        <begin position="289"/>
        <end position="318"/>
    </location>
</feature>
<evidence type="ECO:0000256" key="2">
    <source>
        <dbReference type="SAM" id="Phobius"/>
    </source>
</evidence>
<comment type="caution">
    <text evidence="3">The sequence shown here is derived from an EMBL/GenBank/DDBJ whole genome shotgun (WGS) entry which is preliminary data.</text>
</comment>
<dbReference type="GeneID" id="9380233"/>
<organism evidence="3 4">
    <name type="scientific">Coprinopsis cinerea (strain Okayama-7 / 130 / ATCC MYA-4618 / FGSC 9003)</name>
    <name type="common">Inky cap fungus</name>
    <name type="synonym">Hormographiella aspergillata</name>
    <dbReference type="NCBI Taxonomy" id="240176"/>
    <lineage>
        <taxon>Eukaryota</taxon>
        <taxon>Fungi</taxon>
        <taxon>Dikarya</taxon>
        <taxon>Basidiomycota</taxon>
        <taxon>Agaricomycotina</taxon>
        <taxon>Agaricomycetes</taxon>
        <taxon>Agaricomycetidae</taxon>
        <taxon>Agaricales</taxon>
        <taxon>Agaricineae</taxon>
        <taxon>Psathyrellaceae</taxon>
        <taxon>Coprinopsis</taxon>
    </lineage>
</organism>
<dbReference type="OMA" id="HINEPTG"/>
<evidence type="ECO:0000313" key="3">
    <source>
        <dbReference type="EMBL" id="EFI27149.1"/>
    </source>
</evidence>
<keyword evidence="2" id="KW-1133">Transmembrane helix</keyword>
<feature type="compositionally biased region" description="Polar residues" evidence="1">
    <location>
        <begin position="157"/>
        <end position="180"/>
    </location>
</feature>
<dbReference type="STRING" id="240176.D6RPA6"/>
<accession>D6RPA6</accession>
<feature type="region of interest" description="Disordered" evidence="1">
    <location>
        <begin position="195"/>
        <end position="332"/>
    </location>
</feature>
<keyword evidence="2" id="KW-0472">Membrane</keyword>
<dbReference type="EMBL" id="AACS02000008">
    <property type="protein sequence ID" value="EFI27149.1"/>
    <property type="molecule type" value="Genomic_DNA"/>
</dbReference>
<dbReference type="RefSeq" id="XP_002910643.1">
    <property type="nucleotide sequence ID" value="XM_002910597.1"/>
</dbReference>
<evidence type="ECO:0000256" key="1">
    <source>
        <dbReference type="SAM" id="MobiDB-lite"/>
    </source>
</evidence>
<feature type="compositionally biased region" description="Low complexity" evidence="1">
    <location>
        <begin position="319"/>
        <end position="332"/>
    </location>
</feature>
<keyword evidence="4" id="KW-1185">Reference proteome</keyword>
<dbReference type="HOGENOM" id="CLU_015388_0_0_1"/>